<protein>
    <recommendedName>
        <fullName evidence="1">NERD domain-containing protein</fullName>
    </recommendedName>
</protein>
<dbReference type="SUPFAM" id="SSF52980">
    <property type="entry name" value="Restriction endonuclease-like"/>
    <property type="match status" value="1"/>
</dbReference>
<sequence>MEAPCVVPLVKIEDLLAKCGLDSGSASQFIEHCTFGKESVDLYDCPLVKIGKDNVCLSIFSACAHDAVRLVLSQCGRFGHQFDEKGACLEVKVREVFEKNGIQAVELKRRIDGHDLQIDCLFVWENILFIVECKNYALPSETVQSKHTFWINQKEAAAQLVRQVAILEQNPQLVREELHRDVQWERVVPVVLNGMPFSLPGLHWGVYFYDLVSLWKFFASGQIRCVNEARPSVADVPHKGEDTRLWAGESPSEKDFFASVENNKFYELTAGEFVPSPLPFRVSERLMVLTSIVGRSEMVLDEMVRSMLGDDR</sequence>
<name>A0A5C6F3B9_9BACT</name>
<evidence type="ECO:0000259" key="1">
    <source>
        <dbReference type="Pfam" id="PF08378"/>
    </source>
</evidence>
<gene>
    <name evidence="2" type="ORF">Poly51_37490</name>
</gene>
<feature type="domain" description="NERD" evidence="1">
    <location>
        <begin position="102"/>
        <end position="170"/>
    </location>
</feature>
<proteinExistence type="predicted"/>
<dbReference type="InterPro" id="IPR011335">
    <property type="entry name" value="Restrct_endonuc-II-like"/>
</dbReference>
<dbReference type="Pfam" id="PF08378">
    <property type="entry name" value="NERD"/>
    <property type="match status" value="1"/>
</dbReference>
<evidence type="ECO:0000313" key="2">
    <source>
        <dbReference type="EMBL" id="TWU55000.1"/>
    </source>
</evidence>
<organism evidence="2 3">
    <name type="scientific">Rubripirellula tenax</name>
    <dbReference type="NCBI Taxonomy" id="2528015"/>
    <lineage>
        <taxon>Bacteria</taxon>
        <taxon>Pseudomonadati</taxon>
        <taxon>Planctomycetota</taxon>
        <taxon>Planctomycetia</taxon>
        <taxon>Pirellulales</taxon>
        <taxon>Pirellulaceae</taxon>
        <taxon>Rubripirellula</taxon>
    </lineage>
</organism>
<dbReference type="AlphaFoldDB" id="A0A5C6F3B9"/>
<dbReference type="InterPro" id="IPR011528">
    <property type="entry name" value="NERD"/>
</dbReference>
<comment type="caution">
    <text evidence="2">The sequence shown here is derived from an EMBL/GenBank/DDBJ whole genome shotgun (WGS) entry which is preliminary data.</text>
</comment>
<dbReference type="Proteomes" id="UP000318288">
    <property type="component" value="Unassembled WGS sequence"/>
</dbReference>
<dbReference type="EMBL" id="SJPW01000004">
    <property type="protein sequence ID" value="TWU55000.1"/>
    <property type="molecule type" value="Genomic_DNA"/>
</dbReference>
<accession>A0A5C6F3B9</accession>
<evidence type="ECO:0000313" key="3">
    <source>
        <dbReference type="Proteomes" id="UP000318288"/>
    </source>
</evidence>
<keyword evidence="3" id="KW-1185">Reference proteome</keyword>
<reference evidence="2 3" key="1">
    <citation type="submission" date="2019-02" db="EMBL/GenBank/DDBJ databases">
        <title>Deep-cultivation of Planctomycetes and their phenomic and genomic characterization uncovers novel biology.</title>
        <authorList>
            <person name="Wiegand S."/>
            <person name="Jogler M."/>
            <person name="Boedeker C."/>
            <person name="Pinto D."/>
            <person name="Vollmers J."/>
            <person name="Rivas-Marin E."/>
            <person name="Kohn T."/>
            <person name="Peeters S.H."/>
            <person name="Heuer A."/>
            <person name="Rast P."/>
            <person name="Oberbeckmann S."/>
            <person name="Bunk B."/>
            <person name="Jeske O."/>
            <person name="Meyerdierks A."/>
            <person name="Storesund J.E."/>
            <person name="Kallscheuer N."/>
            <person name="Luecker S."/>
            <person name="Lage O.M."/>
            <person name="Pohl T."/>
            <person name="Merkel B.J."/>
            <person name="Hornburger P."/>
            <person name="Mueller R.-W."/>
            <person name="Bruemmer F."/>
            <person name="Labrenz M."/>
            <person name="Spormann A.M."/>
            <person name="Op Den Camp H."/>
            <person name="Overmann J."/>
            <person name="Amann R."/>
            <person name="Jetten M.S.M."/>
            <person name="Mascher T."/>
            <person name="Medema M.H."/>
            <person name="Devos D.P."/>
            <person name="Kaster A.-K."/>
            <person name="Ovreas L."/>
            <person name="Rohde M."/>
            <person name="Galperin M.Y."/>
            <person name="Jogler C."/>
        </authorList>
    </citation>
    <scope>NUCLEOTIDE SEQUENCE [LARGE SCALE GENOMIC DNA]</scope>
    <source>
        <strain evidence="2 3">Poly51</strain>
    </source>
</reference>